<accession>A0A6J5LTF1</accession>
<proteinExistence type="predicted"/>
<protein>
    <submittedName>
        <fullName evidence="1">Essential recombination function protein</fullName>
    </submittedName>
</protein>
<name>A0A6J5LTF1_9CAUD</name>
<dbReference type="EMBL" id="LR796334">
    <property type="protein sequence ID" value="CAB4137451.1"/>
    <property type="molecule type" value="Genomic_DNA"/>
</dbReference>
<reference evidence="1" key="1">
    <citation type="submission" date="2020-04" db="EMBL/GenBank/DDBJ databases">
        <authorList>
            <person name="Chiriac C."/>
            <person name="Salcher M."/>
            <person name="Ghai R."/>
            <person name="Kavagutti S V."/>
        </authorList>
    </citation>
    <scope>NUCLEOTIDE SEQUENCE</scope>
</reference>
<gene>
    <name evidence="1" type="ORF">UFOVP324_37</name>
</gene>
<organism evidence="1">
    <name type="scientific">uncultured Caudovirales phage</name>
    <dbReference type="NCBI Taxonomy" id="2100421"/>
    <lineage>
        <taxon>Viruses</taxon>
        <taxon>Duplodnaviria</taxon>
        <taxon>Heunggongvirae</taxon>
        <taxon>Uroviricota</taxon>
        <taxon>Caudoviricetes</taxon>
        <taxon>Peduoviridae</taxon>
        <taxon>Maltschvirus</taxon>
        <taxon>Maltschvirus maltsch</taxon>
    </lineage>
</organism>
<sequence>MENQLSIIQNKVKAPKGQFNSFGKYHYRSAEDILEAVKQVVNPMGYSITISDTIVNLGDRYYIKATATLSNGKETWSTDGYAREEESKKGMDGSQVTGASSSYARKYALNGLFALDDTKDSDATNTHGKDVQTPQVPKAKFDVNLLELCNSEEELAVLYNGFKSVLTDSDIKLFSTRKSQLK</sequence>
<dbReference type="InterPro" id="IPR007499">
    <property type="entry name" value="ERF_bacteria_virus"/>
</dbReference>
<evidence type="ECO:0000313" key="1">
    <source>
        <dbReference type="EMBL" id="CAB4137451.1"/>
    </source>
</evidence>
<dbReference type="Pfam" id="PF04404">
    <property type="entry name" value="ERF"/>
    <property type="match status" value="1"/>
</dbReference>